<sequence length="543" mass="55959">MRIAVVAVLAFFALAGGASAAPFAVGTGDTPAVAVDSAGTAYIAWNGADAQDTPQFCRLPRGATACDVALTLPITPGTISTSRPHVSLLGGRVSVLVWRTGQAVGITQYVSTDGGASFTARVVGGNVPIHESADGPGDTVSVVTDADGRGGLFQNVPLSGGSATPIATLDAERPYYGAVGLDGANPVTVFGTALGDQVRFRRYLGTGDINVAANWSEPVEIGYATYPRLAGGPFGLTMLAGDAAGTMVLRRFTGAGFGAPVNLGPGDSSESHLAGDPAGRLHAVYPTLDAAGYHAVHVVSDNGVPGAATVLADTGFSVQPGSMRVAAAADHVGVAVWENGPQIHVSAIPVAQAPPPPPLPPPPTQPPPDPQPQFNRSVVVSPTGTVRVRLPGSSRFVALTALDDVPFGATIDARRGSVVLRAVPRRGGPVETVRLFDGMFRISQSGNVVNFTLNEPLASCGRRGSAAQKKAKSRKLWGDGKGAFRTSGKYSAATVRGTRWLVQDSCRGTLTRVTQGSVLVRDKVRGRNVIVRAGRTYTARPRR</sequence>
<dbReference type="EMBL" id="JAPCID010000005">
    <property type="protein sequence ID" value="MDA0136515.1"/>
    <property type="molecule type" value="Genomic_DNA"/>
</dbReference>
<feature type="region of interest" description="Disordered" evidence="1">
    <location>
        <begin position="348"/>
        <end position="376"/>
    </location>
</feature>
<feature type="signal peptide" evidence="2">
    <location>
        <begin position="1"/>
        <end position="20"/>
    </location>
</feature>
<feature type="compositionally biased region" description="Pro residues" evidence="1">
    <location>
        <begin position="352"/>
        <end position="371"/>
    </location>
</feature>
<keyword evidence="2" id="KW-0732">Signal</keyword>
<protein>
    <recommendedName>
        <fullName evidence="5">Exo-alpha-sialidase</fullName>
    </recommendedName>
</protein>
<evidence type="ECO:0008006" key="5">
    <source>
        <dbReference type="Google" id="ProtNLM"/>
    </source>
</evidence>
<keyword evidence="4" id="KW-1185">Reference proteome</keyword>
<organism evidence="3 4">
    <name type="scientific">Solirubrobacter deserti</name>
    <dbReference type="NCBI Taxonomy" id="2282478"/>
    <lineage>
        <taxon>Bacteria</taxon>
        <taxon>Bacillati</taxon>
        <taxon>Actinomycetota</taxon>
        <taxon>Thermoleophilia</taxon>
        <taxon>Solirubrobacterales</taxon>
        <taxon>Solirubrobacteraceae</taxon>
        <taxon>Solirubrobacter</taxon>
    </lineage>
</organism>
<evidence type="ECO:0000256" key="1">
    <source>
        <dbReference type="SAM" id="MobiDB-lite"/>
    </source>
</evidence>
<dbReference type="RefSeq" id="WP_202952119.1">
    <property type="nucleotide sequence ID" value="NZ_JAPCID010000005.1"/>
</dbReference>
<gene>
    <name evidence="3" type="ORF">OJ962_03330</name>
</gene>
<comment type="caution">
    <text evidence="3">The sequence shown here is derived from an EMBL/GenBank/DDBJ whole genome shotgun (WGS) entry which is preliminary data.</text>
</comment>
<evidence type="ECO:0000256" key="2">
    <source>
        <dbReference type="SAM" id="SignalP"/>
    </source>
</evidence>
<evidence type="ECO:0000313" key="4">
    <source>
        <dbReference type="Proteomes" id="UP001147700"/>
    </source>
</evidence>
<feature type="chain" id="PRO_5046980183" description="Exo-alpha-sialidase" evidence="2">
    <location>
        <begin position="21"/>
        <end position="543"/>
    </location>
</feature>
<name>A0ABT4RDA4_9ACTN</name>
<dbReference type="Proteomes" id="UP001147700">
    <property type="component" value="Unassembled WGS sequence"/>
</dbReference>
<accession>A0ABT4RDA4</accession>
<evidence type="ECO:0000313" key="3">
    <source>
        <dbReference type="EMBL" id="MDA0136515.1"/>
    </source>
</evidence>
<reference evidence="3" key="1">
    <citation type="submission" date="2022-10" db="EMBL/GenBank/DDBJ databases">
        <title>The WGS of Solirubrobacter sp. CPCC 204708.</title>
        <authorList>
            <person name="Jiang Z."/>
        </authorList>
    </citation>
    <scope>NUCLEOTIDE SEQUENCE</scope>
    <source>
        <strain evidence="3">CPCC 204708</strain>
    </source>
</reference>
<proteinExistence type="predicted"/>